<dbReference type="Proteomes" id="UP000236173">
    <property type="component" value="Unassembled WGS sequence"/>
</dbReference>
<proteinExistence type="inferred from homology"/>
<gene>
    <name evidence="10 11" type="primary">rpoZ</name>
    <name evidence="11" type="ORF">HRbin17_02142</name>
</gene>
<dbReference type="SUPFAM" id="SSF63562">
    <property type="entry name" value="RPB6/omega subunit-like"/>
    <property type="match status" value="1"/>
</dbReference>
<dbReference type="AlphaFoldDB" id="A0A2H5XEJ7"/>
<reference evidence="12" key="1">
    <citation type="submission" date="2017-09" db="EMBL/GenBank/DDBJ databases">
        <title>Metaegenomics of thermophilic ammonia-oxidizing enrichment culture.</title>
        <authorList>
            <person name="Kato S."/>
            <person name="Suzuki K."/>
        </authorList>
    </citation>
    <scope>NUCLEOTIDE SEQUENCE [LARGE SCALE GENOMIC DNA]</scope>
</reference>
<comment type="caution">
    <text evidence="11">The sequence shown here is derived from an EMBL/GenBank/DDBJ whole genome shotgun (WGS) entry which is preliminary data.</text>
</comment>
<evidence type="ECO:0000256" key="3">
    <source>
        <dbReference type="ARBA" id="ARBA00013725"/>
    </source>
</evidence>
<evidence type="ECO:0000256" key="7">
    <source>
        <dbReference type="ARBA" id="ARBA00023163"/>
    </source>
</evidence>
<evidence type="ECO:0000313" key="12">
    <source>
        <dbReference type="Proteomes" id="UP000236173"/>
    </source>
</evidence>
<evidence type="ECO:0000256" key="5">
    <source>
        <dbReference type="ARBA" id="ARBA00022679"/>
    </source>
</evidence>
<evidence type="ECO:0000256" key="10">
    <source>
        <dbReference type="HAMAP-Rule" id="MF_00366"/>
    </source>
</evidence>
<comment type="similarity">
    <text evidence="1 10">Belongs to the RNA polymerase subunit omega family.</text>
</comment>
<dbReference type="InterPro" id="IPR003716">
    <property type="entry name" value="DNA-dir_RNA_pol_omega"/>
</dbReference>
<sequence>MEQQDLSSPQLVLLNDLQYQLNRLPEELRTKFLLVLAVSERAKQIVTDPNRSLTVSEENAVTQALREISEGRFQIRVSDDRFLRALKGQPEDADIFPYRP</sequence>
<dbReference type="GO" id="GO:0006351">
    <property type="term" value="P:DNA-templated transcription"/>
    <property type="evidence" value="ECO:0007669"/>
    <property type="project" value="UniProtKB-UniRule"/>
</dbReference>
<name>A0A2H5XEJ7_9BACT</name>
<dbReference type="InterPro" id="IPR036161">
    <property type="entry name" value="RPB6/omega-like_sf"/>
</dbReference>
<comment type="subunit">
    <text evidence="10">The RNAP catalytic core consists of 2 alpha, 1 beta, 1 beta' and 1 omega subunit. When a sigma factor is associated with the core the holoenzyme is formed, which can initiate transcription.</text>
</comment>
<keyword evidence="4 10" id="KW-0240">DNA-directed RNA polymerase</keyword>
<keyword evidence="6 10" id="KW-0548">Nucleotidyltransferase</keyword>
<comment type="catalytic activity">
    <reaction evidence="9 10">
        <text>RNA(n) + a ribonucleoside 5'-triphosphate = RNA(n+1) + diphosphate</text>
        <dbReference type="Rhea" id="RHEA:21248"/>
        <dbReference type="Rhea" id="RHEA-COMP:14527"/>
        <dbReference type="Rhea" id="RHEA-COMP:17342"/>
        <dbReference type="ChEBI" id="CHEBI:33019"/>
        <dbReference type="ChEBI" id="CHEBI:61557"/>
        <dbReference type="ChEBI" id="CHEBI:140395"/>
        <dbReference type="EC" id="2.7.7.6"/>
    </reaction>
</comment>
<organism evidence="11 12">
    <name type="scientific">Candidatus Fervidibacter japonicus</name>
    <dbReference type="NCBI Taxonomy" id="2035412"/>
    <lineage>
        <taxon>Bacteria</taxon>
        <taxon>Candidatus Fervidibacterota</taxon>
        <taxon>Candidatus Fervidibacter</taxon>
    </lineage>
</organism>
<dbReference type="EC" id="2.7.7.6" evidence="2 10"/>
<evidence type="ECO:0000256" key="4">
    <source>
        <dbReference type="ARBA" id="ARBA00022478"/>
    </source>
</evidence>
<dbReference type="GO" id="GO:0003899">
    <property type="term" value="F:DNA-directed RNA polymerase activity"/>
    <property type="evidence" value="ECO:0007669"/>
    <property type="project" value="UniProtKB-UniRule"/>
</dbReference>
<accession>A0A2H5XEJ7</accession>
<keyword evidence="7 10" id="KW-0804">Transcription</keyword>
<comment type="function">
    <text evidence="10">Promotes RNA polymerase assembly. Latches the N- and C-terminal regions of the beta' subunit thereby facilitating its interaction with the beta and alpha subunits.</text>
</comment>
<evidence type="ECO:0000256" key="9">
    <source>
        <dbReference type="ARBA" id="ARBA00048552"/>
    </source>
</evidence>
<dbReference type="SMART" id="SM01409">
    <property type="entry name" value="RNA_pol_Rpb6"/>
    <property type="match status" value="1"/>
</dbReference>
<evidence type="ECO:0000256" key="6">
    <source>
        <dbReference type="ARBA" id="ARBA00022695"/>
    </source>
</evidence>
<evidence type="ECO:0000256" key="8">
    <source>
        <dbReference type="ARBA" id="ARBA00029924"/>
    </source>
</evidence>
<dbReference type="Gene3D" id="3.90.940.10">
    <property type="match status" value="1"/>
</dbReference>
<dbReference type="GO" id="GO:0000428">
    <property type="term" value="C:DNA-directed RNA polymerase complex"/>
    <property type="evidence" value="ECO:0007669"/>
    <property type="project" value="UniProtKB-KW"/>
</dbReference>
<dbReference type="InterPro" id="IPR006110">
    <property type="entry name" value="Pol_omega/Rpo6/RPB6"/>
</dbReference>
<dbReference type="Pfam" id="PF01192">
    <property type="entry name" value="RNA_pol_Rpb6"/>
    <property type="match status" value="1"/>
</dbReference>
<evidence type="ECO:0000313" key="11">
    <source>
        <dbReference type="EMBL" id="GBC99613.1"/>
    </source>
</evidence>
<evidence type="ECO:0000256" key="1">
    <source>
        <dbReference type="ARBA" id="ARBA00006711"/>
    </source>
</evidence>
<keyword evidence="5 10" id="KW-0808">Transferase</keyword>
<dbReference type="GO" id="GO:0003677">
    <property type="term" value="F:DNA binding"/>
    <property type="evidence" value="ECO:0007669"/>
    <property type="project" value="UniProtKB-UniRule"/>
</dbReference>
<evidence type="ECO:0000256" key="2">
    <source>
        <dbReference type="ARBA" id="ARBA00012418"/>
    </source>
</evidence>
<protein>
    <recommendedName>
        <fullName evidence="3 10">DNA-directed RNA polymerase subunit omega</fullName>
        <shortName evidence="10">RNAP omega subunit</shortName>
        <ecNumber evidence="2 10">2.7.7.6</ecNumber>
    </recommendedName>
    <alternativeName>
        <fullName evidence="10">RNA polymerase omega subunit</fullName>
    </alternativeName>
    <alternativeName>
        <fullName evidence="8 10">Transcriptase subunit omega</fullName>
    </alternativeName>
</protein>
<dbReference type="EMBL" id="BEHT01000032">
    <property type="protein sequence ID" value="GBC99613.1"/>
    <property type="molecule type" value="Genomic_DNA"/>
</dbReference>
<dbReference type="HAMAP" id="MF_00366">
    <property type="entry name" value="RNApol_bact_RpoZ"/>
    <property type="match status" value="1"/>
</dbReference>